<dbReference type="Proteomes" id="UP000198211">
    <property type="component" value="Unassembled WGS sequence"/>
</dbReference>
<dbReference type="OrthoDB" id="2439357at2759"/>
<dbReference type="AlphaFoldDB" id="A0A225VSA9"/>
<gene>
    <name evidence="2" type="ORF">PHMEG_00019473</name>
</gene>
<dbReference type="EMBL" id="NBNE01003302">
    <property type="protein sequence ID" value="OWZ08044.1"/>
    <property type="molecule type" value="Genomic_DNA"/>
</dbReference>
<feature type="region of interest" description="Disordered" evidence="1">
    <location>
        <begin position="1"/>
        <end position="68"/>
    </location>
</feature>
<protein>
    <submittedName>
        <fullName evidence="2">Uncharacterized protein</fullName>
    </submittedName>
</protein>
<evidence type="ECO:0000313" key="2">
    <source>
        <dbReference type="EMBL" id="OWZ08044.1"/>
    </source>
</evidence>
<organism evidence="2 3">
    <name type="scientific">Phytophthora megakarya</name>
    <dbReference type="NCBI Taxonomy" id="4795"/>
    <lineage>
        <taxon>Eukaryota</taxon>
        <taxon>Sar</taxon>
        <taxon>Stramenopiles</taxon>
        <taxon>Oomycota</taxon>
        <taxon>Peronosporomycetes</taxon>
        <taxon>Peronosporales</taxon>
        <taxon>Peronosporaceae</taxon>
        <taxon>Phytophthora</taxon>
    </lineage>
</organism>
<sequence>MAEFAINNASESVPDSPLTDRLEEGFEVGDSSESVPDSPGNSHISDTARSGSGKKVEGTENRFHPWAHVSRLKPRAKYPERPSGTIDIPEDDDFDAALLREDSWEPDGGSGEYEIEAILDVRWVIRTRTSRLQIGFPKDASIAGGCSTSLTKSSEPACVSRPCSLETSSQTKKSGIALGRGPEPTTLVDSGVSPRNLIPPDENTLQNMSEVHISWGVDPNLLH</sequence>
<feature type="region of interest" description="Disordered" evidence="1">
    <location>
        <begin position="169"/>
        <end position="195"/>
    </location>
</feature>
<evidence type="ECO:0000256" key="1">
    <source>
        <dbReference type="SAM" id="MobiDB-lite"/>
    </source>
</evidence>
<keyword evidence="3" id="KW-1185">Reference proteome</keyword>
<evidence type="ECO:0000313" key="3">
    <source>
        <dbReference type="Proteomes" id="UP000198211"/>
    </source>
</evidence>
<reference evidence="3" key="1">
    <citation type="submission" date="2017-03" db="EMBL/GenBank/DDBJ databases">
        <title>Phytopthora megakarya and P. palmivora, two closely related causual agents of cacao black pod achieved similar genome size and gene model numbers by different mechanisms.</title>
        <authorList>
            <person name="Ali S."/>
            <person name="Shao J."/>
            <person name="Larry D.J."/>
            <person name="Kronmiller B."/>
            <person name="Shen D."/>
            <person name="Strem M.D."/>
            <person name="Melnick R.L."/>
            <person name="Guiltinan M.J."/>
            <person name="Tyler B.M."/>
            <person name="Meinhardt L.W."/>
            <person name="Bailey B.A."/>
        </authorList>
    </citation>
    <scope>NUCLEOTIDE SEQUENCE [LARGE SCALE GENOMIC DNA]</scope>
    <source>
        <strain evidence="3">zdho120</strain>
    </source>
</reference>
<proteinExistence type="predicted"/>
<feature type="compositionally biased region" description="Basic and acidic residues" evidence="1">
    <location>
        <begin position="54"/>
        <end position="63"/>
    </location>
</feature>
<name>A0A225VSA9_9STRA</name>
<feature type="compositionally biased region" description="Polar residues" evidence="1">
    <location>
        <begin position="31"/>
        <end position="50"/>
    </location>
</feature>
<comment type="caution">
    <text evidence="2">The sequence shown here is derived from an EMBL/GenBank/DDBJ whole genome shotgun (WGS) entry which is preliminary data.</text>
</comment>
<accession>A0A225VSA9</accession>